<reference evidence="5 6" key="1">
    <citation type="submission" date="2018-04" db="EMBL/GenBank/DDBJ databases">
        <authorList>
            <person name="Huttner S."/>
            <person name="Dainat J."/>
        </authorList>
    </citation>
    <scope>NUCLEOTIDE SEQUENCE [LARGE SCALE GENOMIC DNA]</scope>
</reference>
<dbReference type="EMBL" id="OUUZ01000001">
    <property type="protein sequence ID" value="SPQ19072.1"/>
    <property type="molecule type" value="Genomic_DNA"/>
</dbReference>
<dbReference type="PANTHER" id="PTHR43180">
    <property type="entry name" value="3-OXOACYL-(ACYL-CARRIER-PROTEIN) REDUCTASE (AFU_ORTHOLOGUE AFUA_6G11210)"/>
    <property type="match status" value="1"/>
</dbReference>
<accession>A0A3S4AJQ6</accession>
<comment type="similarity">
    <text evidence="1">Belongs to the short-chain dehydrogenases/reductases (SDR) family.</text>
</comment>
<dbReference type="SUPFAM" id="SSF51735">
    <property type="entry name" value="NAD(P)-binding Rossmann-fold domains"/>
    <property type="match status" value="1"/>
</dbReference>
<dbReference type="Pfam" id="PF00106">
    <property type="entry name" value="adh_short"/>
    <property type="match status" value="1"/>
</dbReference>
<dbReference type="Gene3D" id="3.40.50.720">
    <property type="entry name" value="NAD(P)-binding Rossmann-like Domain"/>
    <property type="match status" value="1"/>
</dbReference>
<dbReference type="PRINTS" id="PR00081">
    <property type="entry name" value="GDHRDH"/>
</dbReference>
<gene>
    <name evidence="5" type="ORF">TT172_LOCUS1491</name>
</gene>
<proteinExistence type="inferred from homology"/>
<dbReference type="InterPro" id="IPR036291">
    <property type="entry name" value="NAD(P)-bd_dom_sf"/>
</dbReference>
<dbReference type="GO" id="GO:0016491">
    <property type="term" value="F:oxidoreductase activity"/>
    <property type="evidence" value="ECO:0007669"/>
    <property type="project" value="UniProtKB-KW"/>
</dbReference>
<keyword evidence="3" id="KW-0560">Oxidoreductase</keyword>
<dbReference type="InterPro" id="IPR002347">
    <property type="entry name" value="SDR_fam"/>
</dbReference>
<evidence type="ECO:0000256" key="2">
    <source>
        <dbReference type="ARBA" id="ARBA00022857"/>
    </source>
</evidence>
<dbReference type="PROSITE" id="PS00061">
    <property type="entry name" value="ADH_SHORT"/>
    <property type="match status" value="1"/>
</dbReference>
<keyword evidence="2" id="KW-0521">NADP</keyword>
<name>A0A3S4AJQ6_9PEZI</name>
<dbReference type="InterPro" id="IPR020904">
    <property type="entry name" value="Sc_DH/Rdtase_CS"/>
</dbReference>
<dbReference type="AlphaFoldDB" id="A0A3S4AJQ6"/>
<evidence type="ECO:0000256" key="1">
    <source>
        <dbReference type="ARBA" id="ARBA00006484"/>
    </source>
</evidence>
<evidence type="ECO:0000256" key="3">
    <source>
        <dbReference type="ARBA" id="ARBA00023002"/>
    </source>
</evidence>
<organism evidence="5 6">
    <name type="scientific">Thermothielavioides terrestris</name>
    <dbReference type="NCBI Taxonomy" id="2587410"/>
    <lineage>
        <taxon>Eukaryota</taxon>
        <taxon>Fungi</taxon>
        <taxon>Dikarya</taxon>
        <taxon>Ascomycota</taxon>
        <taxon>Pezizomycotina</taxon>
        <taxon>Sordariomycetes</taxon>
        <taxon>Sordariomycetidae</taxon>
        <taxon>Sordariales</taxon>
        <taxon>Chaetomiaceae</taxon>
        <taxon>Thermothielavioides</taxon>
    </lineage>
</organism>
<protein>
    <submittedName>
        <fullName evidence="5">845a6f07-faaa-4390-a74b-690c5a99fc95</fullName>
    </submittedName>
</protein>
<evidence type="ECO:0000256" key="4">
    <source>
        <dbReference type="SAM" id="MobiDB-lite"/>
    </source>
</evidence>
<evidence type="ECO:0000313" key="5">
    <source>
        <dbReference type="EMBL" id="SPQ19072.1"/>
    </source>
</evidence>
<evidence type="ECO:0000313" key="6">
    <source>
        <dbReference type="Proteomes" id="UP000289323"/>
    </source>
</evidence>
<dbReference type="PANTHER" id="PTHR43180:SF16">
    <property type="entry name" value="BACILYSIN BIOSYNTHESIS OXIDOREDUCTASE BACC"/>
    <property type="match status" value="1"/>
</dbReference>
<dbReference type="Proteomes" id="UP000289323">
    <property type="component" value="Unassembled WGS sequence"/>
</dbReference>
<sequence>MSGPPTDDPSSVVDLISQSPPVDCSKPYDTSTLAGKTILITGGASGFGAAFARHWARHGAHLVLGDINDRAGEELVAELRSSPSTAPDQVIFYQHCDVTSWTDQLALFRAAIAASPNHTIDTVVAGAGIIERGNPLAPSATSPVFDHPANLDASHPPPPPPPLKVLAVNLTGVMYTTHLALYYLSLNPPPSTTTTSSSSSSSTPPRAARDRHLLLISSIAGLIPLPGQTEYTASKHAVMGLFRALRATVPFTTITTTTSSSSNSSSSSSSSSSISGSSGIRVNALTPYFVDTPLLPAAGLALLAGAATAALEDVVDAATRLVADEGIRGRALLVGPKIRVVDVEGEGDWQLVDGGRLRVVEGEARTEGERRQAVWEVYGHDYERVEVFVWRYLWVLNLMRRLRGQRVTGGIVFATSGIILTNRSGVEEI</sequence>
<feature type="region of interest" description="Disordered" evidence="4">
    <location>
        <begin position="255"/>
        <end position="277"/>
    </location>
</feature>